<dbReference type="GO" id="GO:0046872">
    <property type="term" value="F:metal ion binding"/>
    <property type="evidence" value="ECO:0007669"/>
    <property type="project" value="UniProtKB-KW"/>
</dbReference>
<organism evidence="6 7">
    <name type="scientific">Candidatus Tagabacteria bacterium RIFCSPLOWO2_01_FULL_39_11</name>
    <dbReference type="NCBI Taxonomy" id="1802295"/>
    <lineage>
        <taxon>Bacteria</taxon>
        <taxon>Candidatus Tagaibacteriota</taxon>
    </lineage>
</organism>
<dbReference type="InterPro" id="IPR002616">
    <property type="entry name" value="tRNA_ribo_trans-like"/>
</dbReference>
<feature type="binding site" evidence="4">
    <location>
        <position position="331"/>
    </location>
    <ligand>
        <name>Zn(2+)</name>
        <dbReference type="ChEBI" id="CHEBI:29105"/>
    </ligand>
</feature>
<accession>A0A1G2LRS5</accession>
<feature type="region of interest" description="RNA binding" evidence="4">
    <location>
        <begin position="272"/>
        <end position="278"/>
    </location>
</feature>
<dbReference type="InterPro" id="IPR050076">
    <property type="entry name" value="ArchSynthase1/Queuine_TRR"/>
</dbReference>
<reference evidence="6 7" key="1">
    <citation type="journal article" date="2016" name="Nat. Commun.">
        <title>Thousands of microbial genomes shed light on interconnected biogeochemical processes in an aquifer system.</title>
        <authorList>
            <person name="Anantharaman K."/>
            <person name="Brown C.T."/>
            <person name="Hug L.A."/>
            <person name="Sharon I."/>
            <person name="Castelle C.J."/>
            <person name="Probst A.J."/>
            <person name="Thomas B.C."/>
            <person name="Singh A."/>
            <person name="Wilkins M.J."/>
            <person name="Karaoz U."/>
            <person name="Brodie E.L."/>
            <person name="Williams K.H."/>
            <person name="Hubbard S.S."/>
            <person name="Banfield J.F."/>
        </authorList>
    </citation>
    <scope>NUCLEOTIDE SEQUENCE [LARGE SCALE GENOMIC DNA]</scope>
</reference>
<dbReference type="HAMAP" id="MF_00168">
    <property type="entry name" value="Q_tRNA_Tgt"/>
    <property type="match status" value="1"/>
</dbReference>
<sequence>MIKFEILKKSKISGARVGILKTPHGEIETPSLVPVATRAAVKTLSSEEVKKTKSQMLIANTFHLHLKPGEKIIKQAGGIHKFMNWQGPLMTDSGGFQVFSLGFGHDLQIGKILKYFPGNSEKLIQEDNRPKFLKITEEGVYFRSPLDGRKLFLGPKESIKIQEKVGADIIFAFDECTAPLVSFRYAEKSLERTHDWAKICFKTKKSGQAIFGIIQGSRFKVLREKSADFINFLGFDGFGIGGDLGADKQTMGNILKWVVPRLEESKPRHLLGIGYLEDIEMIIKNGIDLFDCTVPTHYARRGIAFTGPGKLNLKQSDFLKDKKPLDSRCACFVCKNYKRNYISHLFRAKEITALKLLTFHNLFFFNSFVENIRKKIKQGKI</sequence>
<feature type="binding site" evidence="4">
    <location>
        <position position="242"/>
    </location>
    <ligand>
        <name>substrate</name>
    </ligand>
</feature>
<comment type="caution">
    <text evidence="4">Lacks conserved residue(s) required for the propagation of feature annotation.</text>
</comment>
<dbReference type="EC" id="2.4.2.29" evidence="4"/>
<protein>
    <recommendedName>
        <fullName evidence="4">Queuine tRNA-ribosyltransferase</fullName>
        <ecNumber evidence="4">2.4.2.29</ecNumber>
    </recommendedName>
    <alternativeName>
        <fullName evidence="4">Guanine insertion enzyme</fullName>
    </alternativeName>
    <alternativeName>
        <fullName evidence="4">tRNA-guanine transglycosylase</fullName>
    </alternativeName>
</protein>
<feature type="binding site" evidence="4">
    <location>
        <position position="360"/>
    </location>
    <ligand>
        <name>Zn(2+)</name>
        <dbReference type="ChEBI" id="CHEBI:29105"/>
    </ligand>
</feature>
<feature type="active site" description="Proton acceptor" evidence="4">
    <location>
        <position position="92"/>
    </location>
</feature>
<dbReference type="NCBIfam" id="TIGR00449">
    <property type="entry name" value="tgt_general"/>
    <property type="match status" value="1"/>
</dbReference>
<dbReference type="GO" id="GO:0005737">
    <property type="term" value="C:cytoplasm"/>
    <property type="evidence" value="ECO:0007669"/>
    <property type="project" value="TreeGrafter"/>
</dbReference>
<dbReference type="Proteomes" id="UP000178302">
    <property type="component" value="Unassembled WGS sequence"/>
</dbReference>
<dbReference type="UniPathway" id="UPA00392"/>
<dbReference type="NCBIfam" id="TIGR00430">
    <property type="entry name" value="Q_tRNA_tgt"/>
    <property type="match status" value="1"/>
</dbReference>
<comment type="similarity">
    <text evidence="4">Belongs to the queuine tRNA-ribosyltransferase family.</text>
</comment>
<evidence type="ECO:0000313" key="6">
    <source>
        <dbReference type="EMBL" id="OHA14340.1"/>
    </source>
</evidence>
<evidence type="ECO:0000256" key="2">
    <source>
        <dbReference type="ARBA" id="ARBA00022679"/>
    </source>
</evidence>
<dbReference type="InterPro" id="IPR036511">
    <property type="entry name" value="TGT-like_sf"/>
</dbReference>
<evidence type="ECO:0000313" key="7">
    <source>
        <dbReference type="Proteomes" id="UP000178302"/>
    </source>
</evidence>
<dbReference type="InterPro" id="IPR004803">
    <property type="entry name" value="TGT"/>
</dbReference>
<keyword evidence="3 4" id="KW-0819">tRNA processing</keyword>
<dbReference type="SUPFAM" id="SSF51713">
    <property type="entry name" value="tRNA-guanine transglycosylase"/>
    <property type="match status" value="1"/>
</dbReference>
<feature type="domain" description="tRNA-guanine(15) transglycosylase-like" evidence="5">
    <location>
        <begin position="14"/>
        <end position="380"/>
    </location>
</feature>
<comment type="cofactor">
    <cofactor evidence="4">
        <name>Zn(2+)</name>
        <dbReference type="ChEBI" id="CHEBI:29105"/>
    </cofactor>
    <text evidence="4">Binds 1 zinc ion per subunit.</text>
</comment>
<feature type="binding site" evidence="4">
    <location>
        <position position="329"/>
    </location>
    <ligand>
        <name>Zn(2+)</name>
        <dbReference type="ChEBI" id="CHEBI:29105"/>
    </ligand>
</feature>
<dbReference type="PANTHER" id="PTHR46499">
    <property type="entry name" value="QUEUINE TRNA-RIBOSYLTRANSFERASE"/>
    <property type="match status" value="1"/>
</dbReference>
<dbReference type="GO" id="GO:0008479">
    <property type="term" value="F:tRNA-guanosine(34) queuine transglycosylase activity"/>
    <property type="evidence" value="ECO:0007669"/>
    <property type="project" value="UniProtKB-UniRule"/>
</dbReference>
<comment type="subunit">
    <text evidence="4">Homodimer. Within each dimer, one monomer is responsible for RNA recognition and catalysis, while the other monomer binds to the replacement base PreQ1.</text>
</comment>
<keyword evidence="1 4" id="KW-0328">Glycosyltransferase</keyword>
<comment type="pathway">
    <text evidence="4">tRNA modification; tRNA-queuosine biosynthesis.</text>
</comment>
<feature type="binding site" evidence="4">
    <location>
        <position position="174"/>
    </location>
    <ligand>
        <name>substrate</name>
    </ligand>
</feature>
<dbReference type="GO" id="GO:0008616">
    <property type="term" value="P:tRNA queuosine(34) biosynthetic process"/>
    <property type="evidence" value="ECO:0007669"/>
    <property type="project" value="UniProtKB-UniRule"/>
</dbReference>
<keyword evidence="2 4" id="KW-0808">Transferase</keyword>
<proteinExistence type="inferred from homology"/>
<evidence type="ECO:0000256" key="4">
    <source>
        <dbReference type="HAMAP-Rule" id="MF_00168"/>
    </source>
</evidence>
<name>A0A1G2LRS5_9BACT</name>
<evidence type="ECO:0000256" key="3">
    <source>
        <dbReference type="ARBA" id="ARBA00022694"/>
    </source>
</evidence>
<dbReference type="AlphaFoldDB" id="A0A1G2LRS5"/>
<keyword evidence="4" id="KW-0862">Zinc</keyword>
<comment type="catalytic activity">
    <reaction evidence="4">
        <text>7-aminomethyl-7-carbaguanine + guanosine(34) in tRNA = 7-aminomethyl-7-carbaguanosine(34) in tRNA + guanine</text>
        <dbReference type="Rhea" id="RHEA:24104"/>
        <dbReference type="Rhea" id="RHEA-COMP:10341"/>
        <dbReference type="Rhea" id="RHEA-COMP:10342"/>
        <dbReference type="ChEBI" id="CHEBI:16235"/>
        <dbReference type="ChEBI" id="CHEBI:58703"/>
        <dbReference type="ChEBI" id="CHEBI:74269"/>
        <dbReference type="ChEBI" id="CHEBI:82833"/>
        <dbReference type="EC" id="2.4.2.29"/>
    </reaction>
</comment>
<comment type="caution">
    <text evidence="6">The sequence shown here is derived from an EMBL/GenBank/DDBJ whole genome shotgun (WGS) entry which is preliminary data.</text>
</comment>
<feature type="binding site" evidence="4">
    <location>
        <position position="334"/>
    </location>
    <ligand>
        <name>Zn(2+)</name>
        <dbReference type="ChEBI" id="CHEBI:29105"/>
    </ligand>
</feature>
<gene>
    <name evidence="4" type="primary">tgt</name>
    <name evidence="6" type="ORF">A2909_02540</name>
</gene>
<evidence type="ECO:0000259" key="5">
    <source>
        <dbReference type="Pfam" id="PF01702"/>
    </source>
</evidence>
<comment type="function">
    <text evidence="4">Catalyzes the base-exchange of a guanine (G) residue with the queuine precursor 7-aminomethyl-7-deazaguanine (PreQ1) at position 34 (anticodon wobble position) in tRNAs with GU(N) anticodons (tRNA-Asp, -Asn, -His and -Tyr). Catalysis occurs through a double-displacement mechanism. The nucleophile active site attacks the C1' of nucleotide 34 to detach the guanine base from the RNA, forming a covalent enzyme-RNA intermediate. The proton acceptor active site deprotonates the incoming PreQ1, allowing a nucleophilic attack on the C1' of the ribose to form the product. After dissociation, two additional enzymatic reactions on the tRNA convert PreQ1 to queuine (Q), resulting in the hypermodified nucleoside queuosine (7-(((4,5-cis-dihydroxy-2-cyclopenten-1-yl)amino)methyl)-7-deazaguanosine).</text>
</comment>
<dbReference type="EMBL" id="MHQZ01000012">
    <property type="protein sequence ID" value="OHA14340.1"/>
    <property type="molecule type" value="Genomic_DNA"/>
</dbReference>
<feature type="active site" description="Nucleophile" evidence="4">
    <location>
        <position position="291"/>
    </location>
</feature>
<keyword evidence="4" id="KW-0671">Queuosine biosynthesis</keyword>
<dbReference type="Gene3D" id="3.20.20.105">
    <property type="entry name" value="Queuine tRNA-ribosyltransferase-like"/>
    <property type="match status" value="1"/>
</dbReference>
<evidence type="ECO:0000256" key="1">
    <source>
        <dbReference type="ARBA" id="ARBA00022676"/>
    </source>
</evidence>
<dbReference type="Pfam" id="PF01702">
    <property type="entry name" value="TGT"/>
    <property type="match status" value="1"/>
</dbReference>
<dbReference type="PANTHER" id="PTHR46499:SF1">
    <property type="entry name" value="QUEUINE TRNA-RIBOSYLTRANSFERASE"/>
    <property type="match status" value="1"/>
</dbReference>
<feature type="binding site" evidence="4">
    <location>
        <begin position="92"/>
        <end position="96"/>
    </location>
    <ligand>
        <name>substrate</name>
    </ligand>
</feature>
<keyword evidence="4" id="KW-0479">Metal-binding</keyword>
<feature type="binding site" evidence="4">
    <location>
        <position position="215"/>
    </location>
    <ligand>
        <name>substrate</name>
    </ligand>
</feature>